<evidence type="ECO:0000256" key="4">
    <source>
        <dbReference type="ARBA" id="ARBA00022827"/>
    </source>
</evidence>
<comment type="caution">
    <text evidence="15">The sequence shown here is derived from an EMBL/GenBank/DDBJ whole genome shotgun (WGS) entry which is preliminary data.</text>
</comment>
<gene>
    <name evidence="15" type="primary">mmgC_3</name>
    <name evidence="15" type="ORF">RS86_03908</name>
</gene>
<feature type="domain" description="Acyl-CoA dehydrogenase/oxidase C-terminal" evidence="12">
    <location>
        <begin position="250"/>
        <end position="390"/>
    </location>
</feature>
<evidence type="ECO:0000256" key="2">
    <source>
        <dbReference type="ARBA" id="ARBA00009347"/>
    </source>
</evidence>
<dbReference type="EC" id="1.3.8.6" evidence="9"/>
<keyword evidence="5" id="KW-0809">Transit peptide</keyword>
<proteinExistence type="inferred from homology"/>
<dbReference type="STRING" id="582680.RS86_03908"/>
<dbReference type="Pfam" id="PF00441">
    <property type="entry name" value="Acyl-CoA_dh_1"/>
    <property type="match status" value="1"/>
</dbReference>
<dbReference type="GO" id="GO:0050660">
    <property type="term" value="F:flavin adenine dinucleotide binding"/>
    <property type="evidence" value="ECO:0007669"/>
    <property type="project" value="InterPro"/>
</dbReference>
<dbReference type="PANTHER" id="PTHR42807">
    <property type="entry name" value="GLUTARYL-COA DEHYDROGENASE, MITOCHONDRIAL"/>
    <property type="match status" value="1"/>
</dbReference>
<dbReference type="InterPro" id="IPR013786">
    <property type="entry name" value="AcylCoA_DH/ox_N"/>
</dbReference>
<evidence type="ECO:0000313" key="15">
    <source>
        <dbReference type="EMBL" id="KJL30962.1"/>
    </source>
</evidence>
<comment type="pathway">
    <text evidence="8">Amino-acid metabolism; tryptophan metabolism.</text>
</comment>
<dbReference type="PATRIC" id="fig|582680.6.peg.3995"/>
<dbReference type="Gene3D" id="2.40.110.10">
    <property type="entry name" value="Butyryl-CoA Dehydrogenase, subunit A, domain 2"/>
    <property type="match status" value="1"/>
</dbReference>
<evidence type="ECO:0000259" key="13">
    <source>
        <dbReference type="Pfam" id="PF02770"/>
    </source>
</evidence>
<dbReference type="InterPro" id="IPR037069">
    <property type="entry name" value="AcylCoA_DH/ox_N_sf"/>
</dbReference>
<accession>A0A0F0LCM2</accession>
<dbReference type="SUPFAM" id="SSF56645">
    <property type="entry name" value="Acyl-CoA dehydrogenase NM domain-like"/>
    <property type="match status" value="1"/>
</dbReference>
<evidence type="ECO:0000256" key="10">
    <source>
        <dbReference type="ARBA" id="ARBA00049493"/>
    </source>
</evidence>
<reference evidence="15 16" key="1">
    <citation type="submission" date="2015-02" db="EMBL/GenBank/DDBJ databases">
        <title>Draft genome sequences of ten Microbacterium spp. with emphasis on heavy metal contaminated environments.</title>
        <authorList>
            <person name="Corretto E."/>
        </authorList>
    </citation>
    <scope>NUCLEOTIDE SEQUENCE [LARGE SCALE GENOMIC DNA]</scope>
    <source>
        <strain evidence="15 16">ARN176</strain>
    </source>
</reference>
<dbReference type="InterPro" id="IPR052033">
    <property type="entry name" value="Glutaryl-CoA_DH_mitochondrial"/>
</dbReference>
<organism evidence="15 16">
    <name type="scientific">Microbacterium azadirachtae</name>
    <dbReference type="NCBI Taxonomy" id="582680"/>
    <lineage>
        <taxon>Bacteria</taxon>
        <taxon>Bacillati</taxon>
        <taxon>Actinomycetota</taxon>
        <taxon>Actinomycetes</taxon>
        <taxon>Micrococcales</taxon>
        <taxon>Microbacteriaceae</taxon>
        <taxon>Microbacterium</taxon>
    </lineage>
</organism>
<dbReference type="Pfam" id="PF02770">
    <property type="entry name" value="Acyl-CoA_dh_M"/>
    <property type="match status" value="1"/>
</dbReference>
<evidence type="ECO:0000256" key="8">
    <source>
        <dbReference type="ARBA" id="ARBA00037927"/>
    </source>
</evidence>
<keyword evidence="6 11" id="KW-0560">Oxidoreductase</keyword>
<dbReference type="Gene3D" id="1.20.140.10">
    <property type="entry name" value="Butyryl-CoA Dehydrogenase, subunit A, domain 3"/>
    <property type="match status" value="1"/>
</dbReference>
<evidence type="ECO:0000256" key="7">
    <source>
        <dbReference type="ARBA" id="ARBA00037899"/>
    </source>
</evidence>
<comment type="pathway">
    <text evidence="7">Amino-acid metabolism; lysine degradation.</text>
</comment>
<evidence type="ECO:0000256" key="3">
    <source>
        <dbReference type="ARBA" id="ARBA00022630"/>
    </source>
</evidence>
<evidence type="ECO:0000313" key="16">
    <source>
        <dbReference type="Proteomes" id="UP000033740"/>
    </source>
</evidence>
<evidence type="ECO:0000256" key="9">
    <source>
        <dbReference type="ARBA" id="ARBA00039033"/>
    </source>
</evidence>
<dbReference type="SUPFAM" id="SSF47203">
    <property type="entry name" value="Acyl-CoA dehydrogenase C-terminal domain-like"/>
    <property type="match status" value="1"/>
</dbReference>
<name>A0A0F0LCM2_9MICO</name>
<keyword evidence="4 11" id="KW-0274">FAD</keyword>
<evidence type="ECO:0000256" key="11">
    <source>
        <dbReference type="RuleBase" id="RU362125"/>
    </source>
</evidence>
<comment type="cofactor">
    <cofactor evidence="1 11">
        <name>FAD</name>
        <dbReference type="ChEBI" id="CHEBI:57692"/>
    </cofactor>
</comment>
<keyword evidence="16" id="KW-1185">Reference proteome</keyword>
<feature type="domain" description="Acyl-CoA dehydrogenase/oxidase N-terminal" evidence="14">
    <location>
        <begin position="18"/>
        <end position="129"/>
    </location>
</feature>
<dbReference type="FunFam" id="1.10.540.10:FF:000026">
    <property type="entry name" value="Acyl-CoA dehydrogenase medium chain"/>
    <property type="match status" value="1"/>
</dbReference>
<protein>
    <recommendedName>
        <fullName evidence="9">glutaryl-CoA dehydrogenase (ETF)</fullName>
        <ecNumber evidence="9">1.3.8.6</ecNumber>
    </recommendedName>
</protein>
<dbReference type="InterPro" id="IPR036250">
    <property type="entry name" value="AcylCo_DH-like_C"/>
</dbReference>
<sequence length="396" mass="41955">MTTAPRIDAVFDLDALLTPEERDWQQRARAFAQERILPVIEEDFENAHFRRELIAELGAAGFLGMHLTGYGCAGAGAVAYGLACLELEAADSGWRTFVSVQGSLAMSAIAKYGSEEQKQTWLPRMATGDAVGCFALTEPQGGSDPAAMTTTARRDGDGWVIDGAKRWIGLASLADVAVVWARVDDPALGEGGRAVRGFLVPTATPGFTATPITGKLSMRASVQCDVALDDVRLPADAILPGAEGLSGPFGCLNEARYGIIWGAMGAARSCLEAALERATGREVFGKPIGANQLTQAKLADMLLEVEKGILLALHLGRLKERGALTPAQISVGKLNSVREALEIAHQARSILAGDGITNAYPVMRHAANLESVRTYEGTDEIHQLVIGRALTGLSAF</sequence>
<dbReference type="EMBL" id="JYIX01000040">
    <property type="protein sequence ID" value="KJL30962.1"/>
    <property type="molecule type" value="Genomic_DNA"/>
</dbReference>
<dbReference type="Gene3D" id="1.10.540.10">
    <property type="entry name" value="Acyl-CoA dehydrogenase/oxidase, N-terminal domain"/>
    <property type="match status" value="1"/>
</dbReference>
<dbReference type="InterPro" id="IPR046373">
    <property type="entry name" value="Acyl-CoA_Oxase/DH_mid-dom_sf"/>
</dbReference>
<evidence type="ECO:0000259" key="12">
    <source>
        <dbReference type="Pfam" id="PF00441"/>
    </source>
</evidence>
<evidence type="ECO:0000256" key="1">
    <source>
        <dbReference type="ARBA" id="ARBA00001974"/>
    </source>
</evidence>
<dbReference type="GO" id="GO:0004361">
    <property type="term" value="F:glutaryl-CoA dehydrogenase activity"/>
    <property type="evidence" value="ECO:0007669"/>
    <property type="project" value="UniProtKB-EC"/>
</dbReference>
<evidence type="ECO:0000259" key="14">
    <source>
        <dbReference type="Pfam" id="PF02771"/>
    </source>
</evidence>
<dbReference type="InterPro" id="IPR009075">
    <property type="entry name" value="AcylCo_DH/oxidase_C"/>
</dbReference>
<dbReference type="Proteomes" id="UP000033740">
    <property type="component" value="Unassembled WGS sequence"/>
</dbReference>
<dbReference type="InterPro" id="IPR009100">
    <property type="entry name" value="AcylCoA_DH/oxidase_NM_dom_sf"/>
</dbReference>
<dbReference type="GO" id="GO:0046949">
    <property type="term" value="P:fatty-acyl-CoA biosynthetic process"/>
    <property type="evidence" value="ECO:0007669"/>
    <property type="project" value="TreeGrafter"/>
</dbReference>
<dbReference type="Pfam" id="PF02771">
    <property type="entry name" value="Acyl-CoA_dh_N"/>
    <property type="match status" value="1"/>
</dbReference>
<dbReference type="AlphaFoldDB" id="A0A0F0LCM2"/>
<dbReference type="PROSITE" id="PS00072">
    <property type="entry name" value="ACYL_COA_DH_1"/>
    <property type="match status" value="1"/>
</dbReference>
<keyword evidence="3 11" id="KW-0285">Flavoprotein</keyword>
<evidence type="ECO:0000256" key="5">
    <source>
        <dbReference type="ARBA" id="ARBA00022946"/>
    </source>
</evidence>
<dbReference type="GO" id="GO:0000062">
    <property type="term" value="F:fatty-acyl-CoA binding"/>
    <property type="evidence" value="ECO:0007669"/>
    <property type="project" value="TreeGrafter"/>
</dbReference>
<dbReference type="InterPro" id="IPR006089">
    <property type="entry name" value="Acyl-CoA_DH_CS"/>
</dbReference>
<comment type="similarity">
    <text evidence="2 11">Belongs to the acyl-CoA dehydrogenase family.</text>
</comment>
<feature type="domain" description="Acyl-CoA oxidase/dehydrogenase middle" evidence="13">
    <location>
        <begin position="133"/>
        <end position="231"/>
    </location>
</feature>
<dbReference type="InterPro" id="IPR006091">
    <property type="entry name" value="Acyl-CoA_Oxase/DH_mid-dom"/>
</dbReference>
<dbReference type="GO" id="GO:0033539">
    <property type="term" value="P:fatty acid beta-oxidation using acyl-CoA dehydrogenase"/>
    <property type="evidence" value="ECO:0007669"/>
    <property type="project" value="TreeGrafter"/>
</dbReference>
<comment type="catalytic activity">
    <reaction evidence="10">
        <text>glutaryl-CoA + oxidized [electron-transfer flavoprotein] + 2 H(+) = (2E)-butenoyl-CoA + reduced [electron-transfer flavoprotein] + CO2</text>
        <dbReference type="Rhea" id="RHEA:13389"/>
        <dbReference type="Rhea" id="RHEA-COMP:10685"/>
        <dbReference type="Rhea" id="RHEA-COMP:10686"/>
        <dbReference type="ChEBI" id="CHEBI:15378"/>
        <dbReference type="ChEBI" id="CHEBI:16526"/>
        <dbReference type="ChEBI" id="CHEBI:57332"/>
        <dbReference type="ChEBI" id="CHEBI:57378"/>
        <dbReference type="ChEBI" id="CHEBI:57692"/>
        <dbReference type="ChEBI" id="CHEBI:58307"/>
        <dbReference type="EC" id="1.3.8.6"/>
    </reaction>
</comment>
<dbReference type="PANTHER" id="PTHR42807:SF1">
    <property type="entry name" value="GLUTARYL-COA DEHYDROGENASE, MITOCHONDRIAL"/>
    <property type="match status" value="1"/>
</dbReference>
<evidence type="ECO:0000256" key="6">
    <source>
        <dbReference type="ARBA" id="ARBA00023002"/>
    </source>
</evidence>
<dbReference type="RefSeq" id="WP_045273902.1">
    <property type="nucleotide sequence ID" value="NZ_JYIX01000040.1"/>
</dbReference>